<reference evidence="1 2" key="1">
    <citation type="submission" date="2016-10" db="EMBL/GenBank/DDBJ databases">
        <title>Complete Genome Sequence of Peptococcaceae strain DCMF.</title>
        <authorList>
            <person name="Edwards R.J."/>
            <person name="Holland S.I."/>
            <person name="Deshpande N.P."/>
            <person name="Wong Y.K."/>
            <person name="Ertan H."/>
            <person name="Manefield M."/>
            <person name="Russell T.L."/>
            <person name="Lee M.J."/>
        </authorList>
    </citation>
    <scope>NUCLEOTIDE SEQUENCE [LARGE SCALE GENOMIC DNA]</scope>
    <source>
        <strain evidence="1 2">DCMF</strain>
    </source>
</reference>
<dbReference type="Pfam" id="PF14097">
    <property type="entry name" value="SpoVAE"/>
    <property type="match status" value="1"/>
</dbReference>
<evidence type="ECO:0000313" key="2">
    <source>
        <dbReference type="Proteomes" id="UP000323521"/>
    </source>
</evidence>
<proteinExistence type="predicted"/>
<gene>
    <name evidence="1" type="ORF">DCMF_04150</name>
</gene>
<organism evidence="1 2">
    <name type="scientific">Formimonas warabiya</name>
    <dbReference type="NCBI Taxonomy" id="1761012"/>
    <lineage>
        <taxon>Bacteria</taxon>
        <taxon>Bacillati</taxon>
        <taxon>Bacillota</taxon>
        <taxon>Clostridia</taxon>
        <taxon>Eubacteriales</taxon>
        <taxon>Peptococcaceae</taxon>
        <taxon>Candidatus Formimonas</taxon>
    </lineage>
</organism>
<dbReference type="KEGG" id="fwa:DCMF_04150"/>
<name>A0A3G1KNL8_FORW1</name>
<evidence type="ECO:0000313" key="1">
    <source>
        <dbReference type="EMBL" id="ATW24081.1"/>
    </source>
</evidence>
<dbReference type="InterPro" id="IPR025914">
    <property type="entry name" value="SpoVAE"/>
</dbReference>
<accession>A0A3G1KNL8</accession>
<dbReference type="EMBL" id="CP017634">
    <property type="protein sequence ID" value="ATW24081.1"/>
    <property type="molecule type" value="Genomic_DNA"/>
</dbReference>
<keyword evidence="2" id="KW-1185">Reference proteome</keyword>
<sequence length="193" mass="20924">MMSDKKRKVIIITDGDEMARKTVERVAANIGGCCISASAGNPTPISGEKILALIKKTNTDPVLIMLDDKGCRQKGKGERALEFIVKHPDIEVLGVVAVASNTKKCKGVEVEQSITLEGKVIDRPVNKDGEPEPEGHHILEGDTVSVLESLKIPTIIGIGDIGKMHGRDKFERGARITTQAVKYILERGGFVRE</sequence>
<protein>
    <submittedName>
        <fullName evidence="1">Stage V sporulation protein AE</fullName>
    </submittedName>
</protein>
<dbReference type="RefSeq" id="WP_236860186.1">
    <property type="nucleotide sequence ID" value="NZ_CP017634.1"/>
</dbReference>
<dbReference type="AlphaFoldDB" id="A0A3G1KNL8"/>
<dbReference type="Proteomes" id="UP000323521">
    <property type="component" value="Chromosome"/>
</dbReference>